<keyword evidence="6" id="KW-0949">S-adenosyl-L-methionine</keyword>
<name>A0A272EYL6_9RHOO</name>
<evidence type="ECO:0000256" key="4">
    <source>
        <dbReference type="ARBA" id="ARBA00022603"/>
    </source>
</evidence>
<dbReference type="AlphaFoldDB" id="A0A272EYL6"/>
<keyword evidence="7" id="KW-0819">tRNA processing</keyword>
<dbReference type="EC" id="2.1.1.33" evidence="3"/>
<reference evidence="8 11" key="1">
    <citation type="submission" date="2016-08" db="EMBL/GenBank/DDBJ databases">
        <title>Candidatus Dactylopiibacterium carminicum genome sequence.</title>
        <authorList>
            <person name="Ramirez-Puebla S.T."/>
            <person name="Ormeno-Orrillo E."/>
            <person name="Vera-Ponce De Leon A."/>
            <person name="Luis L."/>
            <person name="Sanchez-Flores A."/>
            <person name="Monica R."/>
            <person name="Martinez-Romero E."/>
        </authorList>
    </citation>
    <scope>NUCLEOTIDE SEQUENCE [LARGE SCALE GENOMIC DNA]</scope>
    <source>
        <strain evidence="8">END1</strain>
    </source>
</reference>
<comment type="catalytic activity">
    <reaction evidence="1">
        <text>guanosine(46) in tRNA + S-adenosyl-L-methionine = N(7)-methylguanosine(46) in tRNA + S-adenosyl-L-homocysteine</text>
        <dbReference type="Rhea" id="RHEA:42708"/>
        <dbReference type="Rhea" id="RHEA-COMP:10188"/>
        <dbReference type="Rhea" id="RHEA-COMP:10189"/>
        <dbReference type="ChEBI" id="CHEBI:57856"/>
        <dbReference type="ChEBI" id="CHEBI:59789"/>
        <dbReference type="ChEBI" id="CHEBI:74269"/>
        <dbReference type="ChEBI" id="CHEBI:74480"/>
        <dbReference type="EC" id="2.1.1.33"/>
    </reaction>
</comment>
<evidence type="ECO:0000256" key="1">
    <source>
        <dbReference type="ARBA" id="ARBA00000142"/>
    </source>
</evidence>
<evidence type="ECO:0000313" key="11">
    <source>
        <dbReference type="Proteomes" id="UP000623509"/>
    </source>
</evidence>
<dbReference type="CDD" id="cd02440">
    <property type="entry name" value="AdoMet_MTases"/>
    <property type="match status" value="1"/>
</dbReference>
<organism evidence="9 10">
    <name type="scientific">Candidatus Dactylopiibacterium carminicum</name>
    <dbReference type="NCBI Taxonomy" id="857335"/>
    <lineage>
        <taxon>Bacteria</taxon>
        <taxon>Pseudomonadati</taxon>
        <taxon>Pseudomonadota</taxon>
        <taxon>Betaproteobacteria</taxon>
        <taxon>Rhodocyclales</taxon>
        <taxon>Rhodocyclaceae</taxon>
        <taxon>Candidatus Dactylopiibacterium</taxon>
    </lineage>
</organism>
<evidence type="ECO:0000313" key="8">
    <source>
        <dbReference type="EMBL" id="KAF7600565.1"/>
    </source>
</evidence>
<evidence type="ECO:0000313" key="9">
    <source>
        <dbReference type="EMBL" id="PAS95199.1"/>
    </source>
</evidence>
<protein>
    <recommendedName>
        <fullName evidence="3">tRNA (guanine(46)-N(7))-methyltransferase</fullName>
        <ecNumber evidence="3">2.1.1.33</ecNumber>
    </recommendedName>
</protein>
<dbReference type="RefSeq" id="WP_095523134.1">
    <property type="nucleotide sequence ID" value="NZ_MDUX01000003.1"/>
</dbReference>
<dbReference type="Gene3D" id="3.40.50.150">
    <property type="entry name" value="Vaccinia Virus protein VP39"/>
    <property type="match status" value="1"/>
</dbReference>
<evidence type="ECO:0000256" key="7">
    <source>
        <dbReference type="ARBA" id="ARBA00022694"/>
    </source>
</evidence>
<dbReference type="Pfam" id="PF02390">
    <property type="entry name" value="Methyltransf_4"/>
    <property type="match status" value="1"/>
</dbReference>
<keyword evidence="11" id="KW-1185">Reference proteome</keyword>
<dbReference type="GO" id="GO:0043527">
    <property type="term" value="C:tRNA methyltransferase complex"/>
    <property type="evidence" value="ECO:0007669"/>
    <property type="project" value="TreeGrafter"/>
</dbReference>
<keyword evidence="4 9" id="KW-0489">Methyltransferase</keyword>
<dbReference type="GO" id="GO:0008176">
    <property type="term" value="F:tRNA (guanine(46)-N7)-methyltransferase activity"/>
    <property type="evidence" value="ECO:0007669"/>
    <property type="project" value="UniProtKB-EC"/>
</dbReference>
<dbReference type="PANTHER" id="PTHR23417:SF14">
    <property type="entry name" value="PENTACOTRIPEPTIDE-REPEAT REGION OF PRORP DOMAIN-CONTAINING PROTEIN"/>
    <property type="match status" value="1"/>
</dbReference>
<dbReference type="SUPFAM" id="SSF53335">
    <property type="entry name" value="S-adenosyl-L-methionine-dependent methyltransferases"/>
    <property type="match status" value="1"/>
</dbReference>
<dbReference type="InterPro" id="IPR003358">
    <property type="entry name" value="tRNA_(Gua-N-7)_MeTrfase_Trmb"/>
</dbReference>
<dbReference type="Proteomes" id="UP000216107">
    <property type="component" value="Unassembled WGS sequence"/>
</dbReference>
<sequence>MMYANSRDIRSAQEGPHEKLLQLLTRQHGQAFRKPVAPWNQAAFECALRAWGGQSPLILDAGCGVGWSSLHLARTYPDHFVLGVDQSQDRILRGKPGEMPPNLHFVRADLVDFWRLLHAAEVRLARHFILYPNPWPKIGQLSRRWHAHPVFPTVLALGGVLESRSNWRIYLEEMALALDFLLGVQAGVETWVPVHAQTPFERKYQDSGQPLFRLCADLDCR</sequence>
<evidence type="ECO:0000256" key="5">
    <source>
        <dbReference type="ARBA" id="ARBA00022679"/>
    </source>
</evidence>
<dbReference type="EMBL" id="MDUX01000003">
    <property type="protein sequence ID" value="KAF7600565.1"/>
    <property type="molecule type" value="Genomic_DNA"/>
</dbReference>
<dbReference type="PANTHER" id="PTHR23417">
    <property type="entry name" value="3-DEOXY-D-MANNO-OCTULOSONIC-ACID TRANSFERASE/TRNA GUANINE-N 7 - -METHYLTRANSFERASE"/>
    <property type="match status" value="1"/>
</dbReference>
<dbReference type="EMBL" id="NMRN01000002">
    <property type="protein sequence ID" value="PAS95199.1"/>
    <property type="molecule type" value="Genomic_DNA"/>
</dbReference>
<dbReference type="PROSITE" id="PS51625">
    <property type="entry name" value="SAM_MT_TRMB"/>
    <property type="match status" value="1"/>
</dbReference>
<evidence type="ECO:0000313" key="10">
    <source>
        <dbReference type="Proteomes" id="UP000216107"/>
    </source>
</evidence>
<evidence type="ECO:0000256" key="3">
    <source>
        <dbReference type="ARBA" id="ARBA00011977"/>
    </source>
</evidence>
<evidence type="ECO:0000256" key="2">
    <source>
        <dbReference type="ARBA" id="ARBA00003015"/>
    </source>
</evidence>
<evidence type="ECO:0000256" key="6">
    <source>
        <dbReference type="ARBA" id="ARBA00022691"/>
    </source>
</evidence>
<gene>
    <name evidence="8" type="ORF">BGI27_01390</name>
    <name evidence="9" type="ORF">CGU29_01780</name>
</gene>
<comment type="caution">
    <text evidence="9">The sequence shown here is derived from an EMBL/GenBank/DDBJ whole genome shotgun (WGS) entry which is preliminary data.</text>
</comment>
<reference evidence="9 10" key="2">
    <citation type="submission" date="2017-07" db="EMBL/GenBank/DDBJ databases">
        <title>Candidatus Dactylopiibacterium carminicum, a nitrogen-fixing symbiont of the cochineal insect Dactylopius coccus and Dactylopius opuntiae (Hemiptera: Coccoidea: Dactylopiidae).</title>
        <authorList>
            <person name="Vera A."/>
        </authorList>
    </citation>
    <scope>NUCLEOTIDE SEQUENCE [LARGE SCALE GENOMIC DNA]</scope>
    <source>
        <strain evidence="9 10">NFDCM</strain>
    </source>
</reference>
<dbReference type="Proteomes" id="UP000623509">
    <property type="component" value="Unassembled WGS sequence"/>
</dbReference>
<proteinExistence type="predicted"/>
<dbReference type="InterPro" id="IPR029063">
    <property type="entry name" value="SAM-dependent_MTases_sf"/>
</dbReference>
<accession>A0A272EYL6</accession>
<keyword evidence="5 9" id="KW-0808">Transferase</keyword>
<comment type="function">
    <text evidence="2">Catalyzes the formation of N(7)-methylguanine at position 46 (m7G46) in tRNA.</text>
</comment>
<dbReference type="OrthoDB" id="9809889at2"/>